<dbReference type="SUPFAM" id="SSF46894">
    <property type="entry name" value="C-terminal effector domain of the bipartite response regulators"/>
    <property type="match status" value="1"/>
</dbReference>
<dbReference type="SUPFAM" id="SSF48452">
    <property type="entry name" value="TPR-like"/>
    <property type="match status" value="1"/>
</dbReference>
<dbReference type="PROSITE" id="PS00622">
    <property type="entry name" value="HTH_LUXR_1"/>
    <property type="match status" value="1"/>
</dbReference>
<dbReference type="EMBL" id="BAAATE010000006">
    <property type="protein sequence ID" value="GAA2659436.1"/>
    <property type="molecule type" value="Genomic_DNA"/>
</dbReference>
<dbReference type="InterPro" id="IPR011990">
    <property type="entry name" value="TPR-like_helical_dom_sf"/>
</dbReference>
<dbReference type="InterPro" id="IPR036388">
    <property type="entry name" value="WH-like_DNA-bd_sf"/>
</dbReference>
<dbReference type="Pfam" id="PF25872">
    <property type="entry name" value="HTH_77"/>
    <property type="match status" value="1"/>
</dbReference>
<dbReference type="Proteomes" id="UP001501666">
    <property type="component" value="Unassembled WGS sequence"/>
</dbReference>
<accession>A0ABN3RS65</accession>
<dbReference type="PRINTS" id="PR00038">
    <property type="entry name" value="HTHLUXR"/>
</dbReference>
<dbReference type="Gene3D" id="3.40.50.300">
    <property type="entry name" value="P-loop containing nucleotide triphosphate hydrolases"/>
    <property type="match status" value="1"/>
</dbReference>
<reference evidence="2 3" key="1">
    <citation type="journal article" date="2019" name="Int. J. Syst. Evol. Microbiol.">
        <title>The Global Catalogue of Microorganisms (GCM) 10K type strain sequencing project: providing services to taxonomists for standard genome sequencing and annotation.</title>
        <authorList>
            <consortium name="The Broad Institute Genomics Platform"/>
            <consortium name="The Broad Institute Genome Sequencing Center for Infectious Disease"/>
            <person name="Wu L."/>
            <person name="Ma J."/>
        </authorList>
    </citation>
    <scope>NUCLEOTIDE SEQUENCE [LARGE SCALE GENOMIC DNA]</scope>
    <source>
        <strain evidence="2 3">JCM 6835</strain>
    </source>
</reference>
<dbReference type="SMART" id="SM00421">
    <property type="entry name" value="HTH_LUXR"/>
    <property type="match status" value="1"/>
</dbReference>
<evidence type="ECO:0000313" key="3">
    <source>
        <dbReference type="Proteomes" id="UP001501666"/>
    </source>
</evidence>
<proteinExistence type="predicted"/>
<gene>
    <name evidence="2" type="ORF">GCM10010412_031400</name>
</gene>
<dbReference type="Gene3D" id="1.25.40.10">
    <property type="entry name" value="Tetratricopeptide repeat domain"/>
    <property type="match status" value="1"/>
</dbReference>
<comment type="caution">
    <text evidence="2">The sequence shown here is derived from an EMBL/GenBank/DDBJ whole genome shotgun (WGS) entry which is preliminary data.</text>
</comment>
<dbReference type="Pfam" id="PF13401">
    <property type="entry name" value="AAA_22"/>
    <property type="match status" value="1"/>
</dbReference>
<sequence length="782" mass="84652">MGKIFDREPFTRRRHGRAVVTPSGDGSVTFRPALPQETTSLVGRRAEVGAVRRALQRGRLVTLTGVAGVGKTRVAIRAARLTRRAFADGVVFVSLSGLTSAESLEHALAQAMGIHELVSHSGVRLLAGHLRPRRTLLVLDGCEHLPEEVSALAQALLAAAPGLHMLLTSRQVLRAPGEHTVEVRPMSVPCAGASLAEVAATESYALLVERMADPSFRLTEQNTALVSGLCRRLEGVPLAIELAAVRARVMPLEEILRTMGGQPGGSVMESAAGWSHDLCGPEERLLWRRLAVFAGPFDLAAAEAVCSGEGLAEEEVYPALAALVDRSVVITERDEGRVAYRMLGGVRQFALARMSAGELGELRRRHREHYLAMAVRLGCEQNSVSRLATWSTARGEWPNFRAAIESYAAAEGQVDSCARMLVGLWFLWLYAGMSREGRSYLERFLATSGIEGFPRLAALMTLTHIRVGQGDLEAARLSLAEADDLVAALEAADEPREHPGSRRLEVVRGMYHFVMGELDAAEQGLRRALKAMTGSRGVAAVEGIVTLGLVHVAQLRFDEAVDVLRRARRLCAEQREDVIGAWADLILALALRGRGEYAEAMRLATSAVRAHARMRTNHATAFAVEVVGWLATDLDEHTRAAMLLSATGGLWKVEVSAFFGSRQLAREHSACEERLRAALGPHYVRAAAAGKAMSAAEVVACALTLCPGSSRQEEDHGLALLTPREIDVARLVADGLTNRLISQRLVIATRTVDTHVENILKKLGFAGRSQIAAWVIKERGRS</sequence>
<dbReference type="InterPro" id="IPR016032">
    <property type="entry name" value="Sig_transdc_resp-reg_C-effctor"/>
</dbReference>
<dbReference type="PANTHER" id="PTHR47691:SF3">
    <property type="entry name" value="HTH-TYPE TRANSCRIPTIONAL REGULATOR RV0890C-RELATED"/>
    <property type="match status" value="1"/>
</dbReference>
<evidence type="ECO:0000259" key="1">
    <source>
        <dbReference type="PROSITE" id="PS50043"/>
    </source>
</evidence>
<keyword evidence="3" id="KW-1185">Reference proteome</keyword>
<feature type="domain" description="HTH luxR-type" evidence="1">
    <location>
        <begin position="714"/>
        <end position="779"/>
    </location>
</feature>
<name>A0ABN3RS65_9ACTN</name>
<dbReference type="Pfam" id="PF00196">
    <property type="entry name" value="GerE"/>
    <property type="match status" value="1"/>
</dbReference>
<evidence type="ECO:0000313" key="2">
    <source>
        <dbReference type="EMBL" id="GAA2659436.1"/>
    </source>
</evidence>
<dbReference type="InterPro" id="IPR000792">
    <property type="entry name" value="Tscrpt_reg_LuxR_C"/>
</dbReference>
<dbReference type="InterPro" id="IPR049945">
    <property type="entry name" value="AAA_22"/>
</dbReference>
<dbReference type="PROSITE" id="PS50043">
    <property type="entry name" value="HTH_LUXR_2"/>
    <property type="match status" value="1"/>
</dbReference>
<dbReference type="SUPFAM" id="SSF52540">
    <property type="entry name" value="P-loop containing nucleoside triphosphate hydrolases"/>
    <property type="match status" value="1"/>
</dbReference>
<organism evidence="2 3">
    <name type="scientific">Nonomuraea recticatena</name>
    <dbReference type="NCBI Taxonomy" id="46178"/>
    <lineage>
        <taxon>Bacteria</taxon>
        <taxon>Bacillati</taxon>
        <taxon>Actinomycetota</taxon>
        <taxon>Actinomycetes</taxon>
        <taxon>Streptosporangiales</taxon>
        <taxon>Streptosporangiaceae</taxon>
        <taxon>Nonomuraea</taxon>
    </lineage>
</organism>
<protein>
    <submittedName>
        <fullName evidence="2">LuxR C-terminal-related transcriptional regulator</fullName>
    </submittedName>
</protein>
<dbReference type="InterPro" id="IPR058852">
    <property type="entry name" value="HTH_77"/>
</dbReference>
<dbReference type="InterPro" id="IPR027417">
    <property type="entry name" value="P-loop_NTPase"/>
</dbReference>
<dbReference type="PRINTS" id="PR00364">
    <property type="entry name" value="DISEASERSIST"/>
</dbReference>
<dbReference type="Gene3D" id="1.10.10.10">
    <property type="entry name" value="Winged helix-like DNA-binding domain superfamily/Winged helix DNA-binding domain"/>
    <property type="match status" value="1"/>
</dbReference>
<dbReference type="CDD" id="cd06170">
    <property type="entry name" value="LuxR_C_like"/>
    <property type="match status" value="1"/>
</dbReference>
<dbReference type="PANTHER" id="PTHR47691">
    <property type="entry name" value="REGULATOR-RELATED"/>
    <property type="match status" value="1"/>
</dbReference>